<feature type="compositionally biased region" description="Low complexity" evidence="4">
    <location>
        <begin position="324"/>
        <end position="333"/>
    </location>
</feature>
<dbReference type="PANTHER" id="PTHR24045">
    <property type="match status" value="1"/>
</dbReference>
<protein>
    <submittedName>
        <fullName evidence="9">Stealth-like protein</fullName>
    </submittedName>
</protein>
<evidence type="ECO:0000256" key="1">
    <source>
        <dbReference type="ARBA" id="ARBA00007583"/>
    </source>
</evidence>
<dbReference type="InterPro" id="IPR047141">
    <property type="entry name" value="Stealth"/>
</dbReference>
<organism evidence="9 10">
    <name type="scientific">Kitasatospora atroaurantiaca</name>
    <dbReference type="NCBI Taxonomy" id="285545"/>
    <lineage>
        <taxon>Bacteria</taxon>
        <taxon>Bacillati</taxon>
        <taxon>Actinomycetota</taxon>
        <taxon>Actinomycetes</taxon>
        <taxon>Kitasatosporales</taxon>
        <taxon>Streptomycetaceae</taxon>
        <taxon>Kitasatospora</taxon>
    </lineage>
</organism>
<name>A0A561EQ37_9ACTN</name>
<evidence type="ECO:0000259" key="6">
    <source>
        <dbReference type="Pfam" id="PF17101"/>
    </source>
</evidence>
<dbReference type="AlphaFoldDB" id="A0A561EQ37"/>
<evidence type="ECO:0000313" key="10">
    <source>
        <dbReference type="Proteomes" id="UP000318416"/>
    </source>
</evidence>
<feature type="domain" description="Stealth protein CR1 conserved region 1" evidence="6">
    <location>
        <begin position="297"/>
        <end position="322"/>
    </location>
</feature>
<dbReference type="GO" id="GO:0000271">
    <property type="term" value="P:polysaccharide biosynthetic process"/>
    <property type="evidence" value="ECO:0007669"/>
    <property type="project" value="UniProtKB-KW"/>
</dbReference>
<evidence type="ECO:0000256" key="2">
    <source>
        <dbReference type="ARBA" id="ARBA00022679"/>
    </source>
</evidence>
<feature type="region of interest" description="Disordered" evidence="4">
    <location>
        <begin position="324"/>
        <end position="345"/>
    </location>
</feature>
<dbReference type="Pfam" id="PF17102">
    <property type="entry name" value="Stealth_CR3"/>
    <property type="match status" value="1"/>
</dbReference>
<dbReference type="InterPro" id="IPR031356">
    <property type="entry name" value="Stealth_CR4"/>
</dbReference>
<dbReference type="InterPro" id="IPR031358">
    <property type="entry name" value="Stealth_CR1"/>
</dbReference>
<evidence type="ECO:0000313" key="9">
    <source>
        <dbReference type="EMBL" id="TWE17727.1"/>
    </source>
</evidence>
<accession>A0A561EQ37</accession>
<dbReference type="GO" id="GO:0016772">
    <property type="term" value="F:transferase activity, transferring phosphorus-containing groups"/>
    <property type="evidence" value="ECO:0007669"/>
    <property type="project" value="InterPro"/>
</dbReference>
<feature type="compositionally biased region" description="Acidic residues" evidence="4">
    <location>
        <begin position="185"/>
        <end position="205"/>
    </location>
</feature>
<dbReference type="Proteomes" id="UP000318416">
    <property type="component" value="Unassembled WGS sequence"/>
</dbReference>
<feature type="domain" description="Stealth protein CR4 conserved region 4" evidence="8">
    <location>
        <begin position="572"/>
        <end position="619"/>
    </location>
</feature>
<comment type="caution">
    <text evidence="9">The sequence shown here is derived from an EMBL/GenBank/DDBJ whole genome shotgun (WGS) entry which is preliminary data.</text>
</comment>
<dbReference type="InterPro" id="IPR031357">
    <property type="entry name" value="Stealth_CR3"/>
</dbReference>
<dbReference type="EMBL" id="VIVR01000001">
    <property type="protein sequence ID" value="TWE17727.1"/>
    <property type="molecule type" value="Genomic_DNA"/>
</dbReference>
<evidence type="ECO:0000259" key="7">
    <source>
        <dbReference type="Pfam" id="PF17102"/>
    </source>
</evidence>
<dbReference type="Pfam" id="PF11380">
    <property type="entry name" value="Stealth_CR2"/>
    <property type="match status" value="1"/>
</dbReference>
<gene>
    <name evidence="9" type="ORF">FB465_2765</name>
</gene>
<feature type="domain" description="Stealth protein CR3 conserved region 3" evidence="7">
    <location>
        <begin position="496"/>
        <end position="540"/>
    </location>
</feature>
<feature type="region of interest" description="Disordered" evidence="4">
    <location>
        <begin position="164"/>
        <end position="206"/>
    </location>
</feature>
<feature type="domain" description="Stealth protein CR2 conserved region 2" evidence="5">
    <location>
        <begin position="346"/>
        <end position="451"/>
    </location>
</feature>
<evidence type="ECO:0000256" key="3">
    <source>
        <dbReference type="ARBA" id="ARBA00023169"/>
    </source>
</evidence>
<sequence>MSNPRPARRILRGVKRRARRLLVTLRVLPPVVPAAPKPVEPEPEPVDPLHEREEQLLSVLPEVVRHQDRLAEVRDDVLSGEAFRLNFQEVAEVLESAGVAFAPVPDGRVRHRVAIHPGARADVLALCAKSFAGRPVYADLLGHDVTLRTVLAEDLPEAVATLEAEWDSGEDESDEATSAEVSGEASDESAPDGAEDSGLDGEEAPAADRIPPVVVKGIRIYRPIVTSGRSLLYGAGHGCDVEFWDAATTQGAVASISETPFGWWVPSLEPTSVIRIGDRDYPAPEAFTRTLLDDVDFPVDAVITWVDDSDPDWQRRRAEARAARLAQAGEPAATDTPQVEGDDEERFHNRDELRYCLRAIAMYAPWIRHVFLVTDDQTPDWLDTSKPGITVVSHRELFTDPSALPVFNSHAIETQFHRIAGLSEHFLYFNDDVFLGRPLRPEDFFRGNGSSQLFHDGRIIPPGEPAPQDDEYVASQKNTRALLEREHGRSFTNVLAHTPHALRRSVLAEVAARYSTELAATVRSAFRSRHDLAPVTLSSHLAYLTGRAVIGRIGHTYVDVDRYSGLDQLPTLLAERSTDTFCLNDGHLDGVPRDHQHRAVVGFLQGYYPVAGPFEKTPPAPVSVPAAPETEEAVETAQPTEDADAHSVTV</sequence>
<evidence type="ECO:0000259" key="8">
    <source>
        <dbReference type="Pfam" id="PF17103"/>
    </source>
</evidence>
<feature type="region of interest" description="Disordered" evidence="4">
    <location>
        <begin position="619"/>
        <end position="650"/>
    </location>
</feature>
<dbReference type="RefSeq" id="WP_170290578.1">
    <property type="nucleotide sequence ID" value="NZ_BAAABR010000048.1"/>
</dbReference>
<keyword evidence="3" id="KW-0270">Exopolysaccharide synthesis</keyword>
<dbReference type="Pfam" id="PF17101">
    <property type="entry name" value="Stealth_CR1"/>
    <property type="match status" value="1"/>
</dbReference>
<dbReference type="PANTHER" id="PTHR24045:SF0">
    <property type="entry name" value="N-ACETYLGLUCOSAMINE-1-PHOSPHOTRANSFERASE SUBUNITS ALPHA_BETA"/>
    <property type="match status" value="1"/>
</dbReference>
<evidence type="ECO:0000259" key="5">
    <source>
        <dbReference type="Pfam" id="PF11380"/>
    </source>
</evidence>
<feature type="compositionally biased region" description="Acidic residues" evidence="4">
    <location>
        <begin position="164"/>
        <end position="177"/>
    </location>
</feature>
<reference evidence="9 10" key="1">
    <citation type="submission" date="2019-06" db="EMBL/GenBank/DDBJ databases">
        <title>Sequencing the genomes of 1000 actinobacteria strains.</title>
        <authorList>
            <person name="Klenk H.-P."/>
        </authorList>
    </citation>
    <scope>NUCLEOTIDE SEQUENCE [LARGE SCALE GENOMIC DNA]</scope>
    <source>
        <strain evidence="9 10">DSM 41649</strain>
    </source>
</reference>
<proteinExistence type="inferred from homology"/>
<keyword evidence="10" id="KW-1185">Reference proteome</keyword>
<dbReference type="InterPro" id="IPR021520">
    <property type="entry name" value="Stealth_CR2"/>
</dbReference>
<keyword evidence="2" id="KW-0808">Transferase</keyword>
<comment type="similarity">
    <text evidence="1">Belongs to the stealth family.</text>
</comment>
<dbReference type="Pfam" id="PF17103">
    <property type="entry name" value="Stealth_CR4"/>
    <property type="match status" value="1"/>
</dbReference>
<evidence type="ECO:0000256" key="4">
    <source>
        <dbReference type="SAM" id="MobiDB-lite"/>
    </source>
</evidence>